<evidence type="ECO:0000313" key="4">
    <source>
        <dbReference type="Proteomes" id="UP000310597"/>
    </source>
</evidence>
<evidence type="ECO:0000313" key="3">
    <source>
        <dbReference type="Proteomes" id="UP000183812"/>
    </source>
</evidence>
<gene>
    <name evidence="2" type="ORF">FBT96_14515</name>
    <name evidence="1" type="ORF">SAMN04244550_00529</name>
</gene>
<dbReference type="Proteomes" id="UP000183812">
    <property type="component" value="Unassembled WGS sequence"/>
</dbReference>
<accession>A0A0Q0WAV9</accession>
<proteinExistence type="predicted"/>
<reference evidence="2 4" key="2">
    <citation type="submission" date="2019-04" db="EMBL/GenBank/DDBJ databases">
        <title>Draft Whole-Genome sequence of the purple photosynthetic bacterium Rhodobacter capsulatus SP108 with an indigenous class A beta-lactamase.</title>
        <authorList>
            <person name="Robertson S."/>
            <person name="Meyer T.E."/>
            <person name="Kyndt J.A."/>
        </authorList>
    </citation>
    <scope>NUCLEOTIDE SEQUENCE [LARGE SCALE GENOMIC DNA]</scope>
    <source>
        <strain evidence="2 4">SP108</strain>
    </source>
</reference>
<protein>
    <submittedName>
        <fullName evidence="2">Glyceraldehyde-3-phosphate dehydrogenase</fullName>
    </submittedName>
</protein>
<organism evidence="1 3">
    <name type="scientific">Rhodobacter capsulatus</name>
    <name type="common">Rhodopseudomonas capsulata</name>
    <dbReference type="NCBI Taxonomy" id="1061"/>
    <lineage>
        <taxon>Bacteria</taxon>
        <taxon>Pseudomonadati</taxon>
        <taxon>Pseudomonadota</taxon>
        <taxon>Alphaproteobacteria</taxon>
        <taxon>Rhodobacterales</taxon>
        <taxon>Rhodobacter group</taxon>
        <taxon>Rhodobacter</taxon>
    </lineage>
</organism>
<sequence length="47" mass="5209">MTNTIAIRLGLVLALAILADAVFGQGAGFLFLARKTFLLIDWIAFWR</sequence>
<dbReference type="RefSeq" id="WP_055212864.1">
    <property type="nucleotide sequence ID" value="NZ_CP061202.1"/>
</dbReference>
<evidence type="ECO:0000313" key="1">
    <source>
        <dbReference type="EMBL" id="SDE48308.1"/>
    </source>
</evidence>
<dbReference type="Proteomes" id="UP000310597">
    <property type="component" value="Unassembled WGS sequence"/>
</dbReference>
<dbReference type="AlphaFoldDB" id="A0A0Q0WAV9"/>
<name>A0A0Q0WAV9_RHOCA</name>
<dbReference type="EMBL" id="FNAY01000001">
    <property type="protein sequence ID" value="SDE48308.1"/>
    <property type="molecule type" value="Genomic_DNA"/>
</dbReference>
<dbReference type="EMBL" id="SWJZ01000063">
    <property type="protein sequence ID" value="TKD17440.1"/>
    <property type="molecule type" value="Genomic_DNA"/>
</dbReference>
<evidence type="ECO:0000313" key="2">
    <source>
        <dbReference type="EMBL" id="TKD17440.1"/>
    </source>
</evidence>
<reference evidence="1 3" key="1">
    <citation type="submission" date="2016-10" db="EMBL/GenBank/DDBJ databases">
        <authorList>
            <person name="de Groot N.N."/>
        </authorList>
    </citation>
    <scope>NUCLEOTIDE SEQUENCE [LARGE SCALE GENOMIC DNA]</scope>
    <source>
        <strain evidence="1">DSM 938</strain>
        <strain evidence="3">DSM 938 / 37b4</strain>
    </source>
</reference>